<dbReference type="Ensembl" id="ENSSFAT00005054827.1">
    <property type="protein sequence ID" value="ENSSFAP00005053155.1"/>
    <property type="gene ID" value="ENSSFAG00005025418.1"/>
</dbReference>
<sequence>RKPFHTNSFMDFSDALGLLCVIRHHDEDKCVQPAILCKISFVGNFLQVYVDCFICYTEKYLELLLMKTTICNGIFGTCLQGAEKNLIWNMSENLSHVLRAKHPVGTCVELAVGELQRQARCSGVSSSTALGSDAKV</sequence>
<proteinExistence type="predicted"/>
<dbReference type="InParanoid" id="A0A672JJJ6"/>
<reference evidence="1" key="1">
    <citation type="submission" date="2019-06" db="EMBL/GenBank/DDBJ databases">
        <authorList>
            <consortium name="Wellcome Sanger Institute Data Sharing"/>
        </authorList>
    </citation>
    <scope>NUCLEOTIDE SEQUENCE [LARGE SCALE GENOMIC DNA]</scope>
</reference>
<organism evidence="1 2">
    <name type="scientific">Salarias fasciatus</name>
    <name type="common">Jewelled blenny</name>
    <name type="synonym">Blennius fasciatus</name>
    <dbReference type="NCBI Taxonomy" id="181472"/>
    <lineage>
        <taxon>Eukaryota</taxon>
        <taxon>Metazoa</taxon>
        <taxon>Chordata</taxon>
        <taxon>Craniata</taxon>
        <taxon>Vertebrata</taxon>
        <taxon>Euteleostomi</taxon>
        <taxon>Actinopterygii</taxon>
        <taxon>Neopterygii</taxon>
        <taxon>Teleostei</taxon>
        <taxon>Neoteleostei</taxon>
        <taxon>Acanthomorphata</taxon>
        <taxon>Ovalentaria</taxon>
        <taxon>Blenniimorphae</taxon>
        <taxon>Blenniiformes</taxon>
        <taxon>Blennioidei</taxon>
        <taxon>Blenniidae</taxon>
        <taxon>Salariinae</taxon>
        <taxon>Salarias</taxon>
    </lineage>
</organism>
<name>A0A672JJJ6_SALFA</name>
<reference evidence="1" key="3">
    <citation type="submission" date="2025-09" db="UniProtKB">
        <authorList>
            <consortium name="Ensembl"/>
        </authorList>
    </citation>
    <scope>IDENTIFICATION</scope>
</reference>
<keyword evidence="2" id="KW-1185">Reference proteome</keyword>
<dbReference type="AlphaFoldDB" id="A0A672JJJ6"/>
<evidence type="ECO:0000313" key="2">
    <source>
        <dbReference type="Proteomes" id="UP000472267"/>
    </source>
</evidence>
<reference evidence="1" key="2">
    <citation type="submission" date="2025-08" db="UniProtKB">
        <authorList>
            <consortium name="Ensembl"/>
        </authorList>
    </citation>
    <scope>IDENTIFICATION</scope>
</reference>
<accession>A0A672JJJ6</accession>
<protein>
    <submittedName>
        <fullName evidence="1">Uncharacterized protein</fullName>
    </submittedName>
</protein>
<evidence type="ECO:0000313" key="1">
    <source>
        <dbReference type="Ensembl" id="ENSSFAP00005053155.1"/>
    </source>
</evidence>
<dbReference type="Proteomes" id="UP000472267">
    <property type="component" value="Chromosome 13"/>
</dbReference>